<organism evidence="8 9">
    <name type="scientific">Acinetobacter guillouiae</name>
    <name type="common">Acinetobacter genomosp. 11</name>
    <dbReference type="NCBI Taxonomy" id="106649"/>
    <lineage>
        <taxon>Bacteria</taxon>
        <taxon>Pseudomonadati</taxon>
        <taxon>Pseudomonadota</taxon>
        <taxon>Gammaproteobacteria</taxon>
        <taxon>Moraxellales</taxon>
        <taxon>Moraxellaceae</taxon>
        <taxon>Acinetobacter</taxon>
    </lineage>
</organism>
<dbReference type="SMART" id="SM00829">
    <property type="entry name" value="PKS_ER"/>
    <property type="match status" value="1"/>
</dbReference>
<feature type="domain" description="Enoyl reductase (ER)" evidence="7">
    <location>
        <begin position="9"/>
        <end position="342"/>
    </location>
</feature>
<proteinExistence type="inferred from homology"/>
<dbReference type="Pfam" id="PF08240">
    <property type="entry name" value="ADH_N"/>
    <property type="match status" value="1"/>
</dbReference>
<dbReference type="InterPro" id="IPR045306">
    <property type="entry name" value="SDH-like"/>
</dbReference>
<dbReference type="PANTHER" id="PTHR43161:SF9">
    <property type="entry name" value="SORBITOL DEHYDROGENASE"/>
    <property type="match status" value="1"/>
</dbReference>
<evidence type="ECO:0000313" key="8">
    <source>
        <dbReference type="EMBL" id="MCF0263963.1"/>
    </source>
</evidence>
<evidence type="ECO:0000256" key="3">
    <source>
        <dbReference type="ARBA" id="ARBA00022723"/>
    </source>
</evidence>
<evidence type="ECO:0000256" key="4">
    <source>
        <dbReference type="ARBA" id="ARBA00022833"/>
    </source>
</evidence>
<dbReference type="GO" id="GO:0016616">
    <property type="term" value="F:oxidoreductase activity, acting on the CH-OH group of donors, NAD or NADP as acceptor"/>
    <property type="evidence" value="ECO:0007669"/>
    <property type="project" value="InterPro"/>
</dbReference>
<dbReference type="PANTHER" id="PTHR43161">
    <property type="entry name" value="SORBITOL DEHYDROGENASE"/>
    <property type="match status" value="1"/>
</dbReference>
<dbReference type="Gene3D" id="3.90.180.10">
    <property type="entry name" value="Medium-chain alcohol dehydrogenases, catalytic domain"/>
    <property type="match status" value="1"/>
</dbReference>
<dbReference type="GO" id="GO:0008270">
    <property type="term" value="F:zinc ion binding"/>
    <property type="evidence" value="ECO:0007669"/>
    <property type="project" value="InterPro"/>
</dbReference>
<evidence type="ECO:0000256" key="5">
    <source>
        <dbReference type="ARBA" id="ARBA00023002"/>
    </source>
</evidence>
<dbReference type="InterPro" id="IPR013154">
    <property type="entry name" value="ADH-like_N"/>
</dbReference>
<dbReference type="SUPFAM" id="SSF50129">
    <property type="entry name" value="GroES-like"/>
    <property type="match status" value="1"/>
</dbReference>
<name>A0A8X8GCH8_ACIGI</name>
<dbReference type="InterPro" id="IPR002328">
    <property type="entry name" value="ADH_Zn_CS"/>
</dbReference>
<keyword evidence="5" id="KW-0560">Oxidoreductase</keyword>
<dbReference type="InterPro" id="IPR013149">
    <property type="entry name" value="ADH-like_C"/>
</dbReference>
<dbReference type="PROSITE" id="PS00059">
    <property type="entry name" value="ADH_ZINC"/>
    <property type="match status" value="1"/>
</dbReference>
<dbReference type="InterPro" id="IPR020843">
    <property type="entry name" value="ER"/>
</dbReference>
<comment type="caution">
    <text evidence="8">The sequence shown here is derived from an EMBL/GenBank/DDBJ whole genome shotgun (WGS) entry which is preliminary data.</text>
</comment>
<dbReference type="SUPFAM" id="SSF51735">
    <property type="entry name" value="NAD(P)-binding Rossmann-fold domains"/>
    <property type="match status" value="1"/>
</dbReference>
<evidence type="ECO:0000313" key="9">
    <source>
        <dbReference type="Proteomes" id="UP000887320"/>
    </source>
</evidence>
<gene>
    <name evidence="8" type="ORF">KW868_05700</name>
</gene>
<evidence type="ECO:0000256" key="6">
    <source>
        <dbReference type="RuleBase" id="RU361277"/>
    </source>
</evidence>
<dbReference type="EMBL" id="JAHWXT010000001">
    <property type="protein sequence ID" value="MCF0263963.1"/>
    <property type="molecule type" value="Genomic_DNA"/>
</dbReference>
<dbReference type="AlphaFoldDB" id="A0A8X8GCH8"/>
<comment type="cofactor">
    <cofactor evidence="1 6">
        <name>Zn(2+)</name>
        <dbReference type="ChEBI" id="CHEBI:29105"/>
    </cofactor>
</comment>
<sequence length="346" mass="37470">MKALVLEEKDKLQIRDIEINEYLSATDVRIKIAKVGICGSDVHYYQHGRIGDFIVNAPMILGHEASGIIVEVGSAVQHLRIGDRVCMEPGVFEPNSPEAMQGLYHLDPNIQFWATPPVHGVLRESVVHPANLTFKVPDHVSLEEAVLVEPLASGVHVARKVGISPGDTAVVTGAGTIGALMALALLASGCSRVIITDVKQQKLDFLVQHYGERLIACNVAQEDLKCFVQRHFAGGVDVFVDCSGHASAIAAAPDCLKPAGKLVFVGMPQHAVPMDIVAMQVKEIETISIFRYANDYERSIALIASGQINVKPLISKKFHFNQSIEAFKLAASAPADVIKIIIDFDL</sequence>
<comment type="similarity">
    <text evidence="2 6">Belongs to the zinc-containing alcohol dehydrogenase family.</text>
</comment>
<reference evidence="8" key="1">
    <citation type="submission" date="2021-07" db="EMBL/GenBank/DDBJ databases">
        <authorList>
            <person name="Fernandez M."/>
            <person name="Pereira P."/>
            <person name="Torres Tejerizo G.A."/>
            <person name="Gonzalez P."/>
            <person name="Agostini E."/>
        </authorList>
    </citation>
    <scope>NUCLEOTIDE SEQUENCE</scope>
    <source>
        <strain evidence="8">SFC 500-1A</strain>
    </source>
</reference>
<evidence type="ECO:0000256" key="2">
    <source>
        <dbReference type="ARBA" id="ARBA00008072"/>
    </source>
</evidence>
<evidence type="ECO:0000259" key="7">
    <source>
        <dbReference type="SMART" id="SM00829"/>
    </source>
</evidence>
<dbReference type="CDD" id="cd05285">
    <property type="entry name" value="sorbitol_DH"/>
    <property type="match status" value="1"/>
</dbReference>
<dbReference type="InterPro" id="IPR011032">
    <property type="entry name" value="GroES-like_sf"/>
</dbReference>
<keyword evidence="4 6" id="KW-0862">Zinc</keyword>
<dbReference type="Proteomes" id="UP000887320">
    <property type="component" value="Unassembled WGS sequence"/>
</dbReference>
<dbReference type="Gene3D" id="3.40.50.720">
    <property type="entry name" value="NAD(P)-binding Rossmann-like Domain"/>
    <property type="match status" value="1"/>
</dbReference>
<protein>
    <submittedName>
        <fullName evidence="8">NAD(P)-dependent alcohol dehydrogenase</fullName>
    </submittedName>
</protein>
<dbReference type="RefSeq" id="WP_105714754.1">
    <property type="nucleotide sequence ID" value="NZ_JAHWXT010000001.1"/>
</dbReference>
<dbReference type="InterPro" id="IPR036291">
    <property type="entry name" value="NAD(P)-bd_dom_sf"/>
</dbReference>
<evidence type="ECO:0000256" key="1">
    <source>
        <dbReference type="ARBA" id="ARBA00001947"/>
    </source>
</evidence>
<dbReference type="Pfam" id="PF00107">
    <property type="entry name" value="ADH_zinc_N"/>
    <property type="match status" value="1"/>
</dbReference>
<accession>A0A8X8GCH8</accession>
<keyword evidence="3 6" id="KW-0479">Metal-binding</keyword>